<name>A0A7C4TIK2_UNCW3</name>
<dbReference type="EMBL" id="DTGZ01000108">
    <property type="protein sequence ID" value="HGV97829.1"/>
    <property type="molecule type" value="Genomic_DNA"/>
</dbReference>
<evidence type="ECO:0000259" key="1">
    <source>
        <dbReference type="Pfam" id="PF01370"/>
    </source>
</evidence>
<accession>A0A7C4TIK2</accession>
<proteinExistence type="predicted"/>
<sequence length="280" mass="31685">MEITNLVTSPFGIGTRLIFELLKRGESVYTVFASPKDVPMSFLGRANLKYGFTKLDQELNIEKGLPHRAVHLFHIYEFYNAPSLKLFHANTMSTLLLLEWAKKVKVSKFIYLSSGEVYGQGRNLTESAPFNPKSFYATTKLQAEMLIRYYSKNFELKIVRLFFPFGKGLNYGYLHHLFENIKSGQGIETDYCTISPTYIDDIIEPLLNLRDRPGYIVSNFCGTPVDIKELVEKIEKILGNKAKITGIGKTELSGSGSNARETLNYKETPLDLALKNALAQ</sequence>
<protein>
    <submittedName>
        <fullName evidence="2">NAD(P)-dependent oxidoreductase</fullName>
    </submittedName>
</protein>
<comment type="caution">
    <text evidence="2">The sequence shown here is derived from an EMBL/GenBank/DDBJ whole genome shotgun (WGS) entry which is preliminary data.</text>
</comment>
<dbReference type="Gene3D" id="3.40.50.720">
    <property type="entry name" value="NAD(P)-binding Rossmann-like Domain"/>
    <property type="match status" value="1"/>
</dbReference>
<dbReference type="PANTHER" id="PTHR43245">
    <property type="entry name" value="BIFUNCTIONAL POLYMYXIN RESISTANCE PROTEIN ARNA"/>
    <property type="match status" value="1"/>
</dbReference>
<evidence type="ECO:0000313" key="2">
    <source>
        <dbReference type="EMBL" id="HGV97829.1"/>
    </source>
</evidence>
<dbReference type="CDD" id="cd08946">
    <property type="entry name" value="SDR_e"/>
    <property type="match status" value="1"/>
</dbReference>
<dbReference type="SUPFAM" id="SSF51735">
    <property type="entry name" value="NAD(P)-binding Rossmann-fold domains"/>
    <property type="match status" value="1"/>
</dbReference>
<reference evidence="2" key="1">
    <citation type="journal article" date="2020" name="mSystems">
        <title>Genome- and Community-Level Interaction Insights into Carbon Utilization and Element Cycling Functions of Hydrothermarchaeota in Hydrothermal Sediment.</title>
        <authorList>
            <person name="Zhou Z."/>
            <person name="Liu Y."/>
            <person name="Xu W."/>
            <person name="Pan J."/>
            <person name="Luo Z.H."/>
            <person name="Li M."/>
        </authorList>
    </citation>
    <scope>NUCLEOTIDE SEQUENCE [LARGE SCALE GENOMIC DNA]</scope>
    <source>
        <strain evidence="2">SpSt-774</strain>
    </source>
</reference>
<dbReference type="InterPro" id="IPR001509">
    <property type="entry name" value="Epimerase_deHydtase"/>
</dbReference>
<organism evidence="2">
    <name type="scientific">candidate division WOR-3 bacterium</name>
    <dbReference type="NCBI Taxonomy" id="2052148"/>
    <lineage>
        <taxon>Bacteria</taxon>
        <taxon>Bacteria division WOR-3</taxon>
    </lineage>
</organism>
<dbReference type="InterPro" id="IPR050177">
    <property type="entry name" value="Lipid_A_modif_metabolic_enz"/>
</dbReference>
<feature type="domain" description="NAD-dependent epimerase/dehydratase" evidence="1">
    <location>
        <begin position="76"/>
        <end position="185"/>
    </location>
</feature>
<dbReference type="InterPro" id="IPR036291">
    <property type="entry name" value="NAD(P)-bd_dom_sf"/>
</dbReference>
<gene>
    <name evidence="2" type="ORF">ENV60_05995</name>
</gene>
<dbReference type="Pfam" id="PF01370">
    <property type="entry name" value="Epimerase"/>
    <property type="match status" value="1"/>
</dbReference>
<dbReference type="AlphaFoldDB" id="A0A7C4TIK2"/>